<evidence type="ECO:0000313" key="1">
    <source>
        <dbReference type="EMBL" id="DAF95568.1"/>
    </source>
</evidence>
<protein>
    <submittedName>
        <fullName evidence="1">Uncharacterized protein</fullName>
    </submittedName>
</protein>
<dbReference type="EMBL" id="BK016109">
    <property type="protein sequence ID" value="DAF95568.1"/>
    <property type="molecule type" value="Genomic_DNA"/>
</dbReference>
<accession>A0A8S5UM61</accession>
<proteinExistence type="predicted"/>
<reference evidence="1" key="1">
    <citation type="journal article" date="2021" name="Proc. Natl. Acad. Sci. U.S.A.">
        <title>A Catalog of Tens of Thousands of Viruses from Human Metagenomes Reveals Hidden Associations with Chronic Diseases.</title>
        <authorList>
            <person name="Tisza M.J."/>
            <person name="Buck C.B."/>
        </authorList>
    </citation>
    <scope>NUCLEOTIDE SEQUENCE</scope>
    <source>
        <strain evidence="1">CtCo31</strain>
    </source>
</reference>
<sequence length="89" mass="10263">MSFKSYTLQEQELIKIFRLNQGNQFLSDFVELFEKTHWGPKTFVCECIDNVIVSVVNNEEIIGPSSKEVFNEMKMYAAGYANGQVMNNE</sequence>
<name>A0A8S5UM61_9CAUD</name>
<organism evidence="1">
    <name type="scientific">Myoviridae sp. ctCo31</name>
    <dbReference type="NCBI Taxonomy" id="2825053"/>
    <lineage>
        <taxon>Viruses</taxon>
        <taxon>Duplodnaviria</taxon>
        <taxon>Heunggongvirae</taxon>
        <taxon>Uroviricota</taxon>
        <taxon>Caudoviricetes</taxon>
    </lineage>
</organism>